<evidence type="ECO:0000256" key="2">
    <source>
        <dbReference type="SAM" id="MobiDB-lite"/>
    </source>
</evidence>
<dbReference type="PANTHER" id="PTHR33969">
    <property type="entry name" value="SEGREGATION AND CONDENSATION PROTEIN A"/>
    <property type="match status" value="1"/>
</dbReference>
<dbReference type="Gene3D" id="6.10.250.2410">
    <property type="match status" value="1"/>
</dbReference>
<gene>
    <name evidence="3" type="ORF">P0Y56_07185</name>
</gene>
<dbReference type="PANTHER" id="PTHR33969:SF2">
    <property type="entry name" value="SEGREGATION AND CONDENSATION PROTEIN A"/>
    <property type="match status" value="1"/>
</dbReference>
<protein>
    <recommendedName>
        <fullName evidence="1">Segregation and condensation protein A</fullName>
    </recommendedName>
</protein>
<accession>A0AAJ6BR18</accession>
<proteinExistence type="predicted"/>
<dbReference type="Pfam" id="PF02616">
    <property type="entry name" value="SMC_ScpA"/>
    <property type="match status" value="1"/>
</dbReference>
<organism evidence="3 4">
    <name type="scientific">Candidatus Andeanibacterium colombiense</name>
    <dbReference type="NCBI Taxonomy" id="3121345"/>
    <lineage>
        <taxon>Bacteria</taxon>
        <taxon>Pseudomonadati</taxon>
        <taxon>Pseudomonadota</taxon>
        <taxon>Alphaproteobacteria</taxon>
        <taxon>Sphingomonadales</taxon>
        <taxon>Sphingomonadaceae</taxon>
        <taxon>Candidatus Andeanibacterium</taxon>
    </lineage>
</organism>
<dbReference type="AlphaFoldDB" id="A0AAJ6BR18"/>
<evidence type="ECO:0000313" key="4">
    <source>
        <dbReference type="Proteomes" id="UP001218362"/>
    </source>
</evidence>
<dbReference type="InterPro" id="IPR003768">
    <property type="entry name" value="ScpA"/>
</dbReference>
<evidence type="ECO:0000256" key="1">
    <source>
        <dbReference type="ARBA" id="ARBA00044777"/>
    </source>
</evidence>
<sequence>MSDTPSPRAGGDLPQQGASSPEVPAFAGTQDEAWDLPAPANDGDALYLDLDGWEGPLDLLLDLARRQKVDLKSISILALVDQYIAYIERAEALKLELAADYLVMAAWLAYLKSATLLPKDEQEDPSPEELALRLQLRLQRLGAMREAAGRLMGRDRIGRDVFLRGTPEGLRVDRKNLWQCEWFDLVQAYGQVKLRTQPVVHMVRDRMVMTLDSALDRVSAMLGVTLDWMELREFLPAGPDTRLRRSALASSFVAALELARLGKAELRQEEIFGPMHLRRIKAS</sequence>
<dbReference type="KEGG" id="acob:P0Y56_07185"/>
<dbReference type="EMBL" id="CP119316">
    <property type="protein sequence ID" value="WEK48070.1"/>
    <property type="molecule type" value="Genomic_DNA"/>
</dbReference>
<reference evidence="3" key="1">
    <citation type="submission" date="2023-03" db="EMBL/GenBank/DDBJ databases">
        <title>Andean soil-derived lignocellulolytic bacterial consortium as a source of novel taxa and putative plastic-active enzymes.</title>
        <authorList>
            <person name="Diaz-Garcia L."/>
            <person name="Chuvochina M."/>
            <person name="Feuerriegel G."/>
            <person name="Bunk B."/>
            <person name="Sproer C."/>
            <person name="Streit W.R."/>
            <person name="Rodriguez L.M."/>
            <person name="Overmann J."/>
            <person name="Jimenez D.J."/>
        </authorList>
    </citation>
    <scope>NUCLEOTIDE SEQUENCE</scope>
    <source>
        <strain evidence="3">MAG 26</strain>
    </source>
</reference>
<evidence type="ECO:0000313" key="3">
    <source>
        <dbReference type="EMBL" id="WEK48070.1"/>
    </source>
</evidence>
<feature type="region of interest" description="Disordered" evidence="2">
    <location>
        <begin position="1"/>
        <end position="28"/>
    </location>
</feature>
<dbReference type="Proteomes" id="UP001218362">
    <property type="component" value="Chromosome"/>
</dbReference>
<name>A0AAJ6BR18_9SPHN</name>